<protein>
    <submittedName>
        <fullName evidence="2">Uncharacterized protein</fullName>
    </submittedName>
</protein>
<proteinExistence type="predicted"/>
<accession>A0AC35EZX8</accession>
<organism evidence="1 2">
    <name type="scientific">Panagrolaimus sp. PS1159</name>
    <dbReference type="NCBI Taxonomy" id="55785"/>
    <lineage>
        <taxon>Eukaryota</taxon>
        <taxon>Metazoa</taxon>
        <taxon>Ecdysozoa</taxon>
        <taxon>Nematoda</taxon>
        <taxon>Chromadorea</taxon>
        <taxon>Rhabditida</taxon>
        <taxon>Tylenchina</taxon>
        <taxon>Panagrolaimomorpha</taxon>
        <taxon>Panagrolaimoidea</taxon>
        <taxon>Panagrolaimidae</taxon>
        <taxon>Panagrolaimus</taxon>
    </lineage>
</organism>
<evidence type="ECO:0000313" key="2">
    <source>
        <dbReference type="WBParaSite" id="PS1159_v2.g12387.t2"/>
    </source>
</evidence>
<dbReference type="Proteomes" id="UP000887580">
    <property type="component" value="Unplaced"/>
</dbReference>
<dbReference type="WBParaSite" id="PS1159_v2.g12387.t2">
    <property type="protein sequence ID" value="PS1159_v2.g12387.t2"/>
    <property type="gene ID" value="PS1159_v2.g12387"/>
</dbReference>
<sequence>MARHVHFADEADEERFSLDKRIPTPHPRKFGAAGRRRDSTSSSGNDESEESAPIESSKESNRRRGILSKRGIISRQKQREDGRGSEKERKRKSQLARALPRRSNGKFAPVSGFVTPPNRSSKPQQQQQSDPEESFLNTTDPKLPPGRYINDLVQTPEGQKRLQRSIVKSVEKVLAKTIERLGEGTRLNFDSDSDEPFLNTTGPKLPAGKYIQQFVQTPEGQKLLRKQLMKALNEMGGSLLNFDSDDDEQDRNKNPTPPRQRRSSS</sequence>
<name>A0AC35EZX8_9BILA</name>
<reference evidence="2" key="1">
    <citation type="submission" date="2022-11" db="UniProtKB">
        <authorList>
            <consortium name="WormBaseParasite"/>
        </authorList>
    </citation>
    <scope>IDENTIFICATION</scope>
</reference>
<evidence type="ECO:0000313" key="1">
    <source>
        <dbReference type="Proteomes" id="UP000887580"/>
    </source>
</evidence>